<proteinExistence type="predicted"/>
<sequence>MKKITALFPLTLALSLVMLITSCSQSNEYSSDSTESQYEFEDKYDVVLYGKYLPTDIADINKPEQLIDDSHNSGFDPESVHQIDFCGKTFNIKYKDDKYANGVYDYYMYSYSVTDTDTDAYEFVLSSDGGKFASASMIGADVETLTDVGTEKRTEKVKKFAESLIDLGKYRFDGEEKTVLGTHYYEGSEPFDEVRYIYRFIKYSSDIKTDEMLYILADIEGTVEDVTKVYIGEFNNDSVNAFDVEHSVEAAKEKIKQVDNNDIYTVTQIDEPILCKYRGKNALKVNFKYDNTTDSDYISHEDGMVIIVPKE</sequence>
<dbReference type="Proteomes" id="UP000018142">
    <property type="component" value="Unassembled WGS sequence"/>
</dbReference>
<accession>R6R987</accession>
<evidence type="ECO:0000313" key="2">
    <source>
        <dbReference type="EMBL" id="CDC44430.1"/>
    </source>
</evidence>
<evidence type="ECO:0000313" key="3">
    <source>
        <dbReference type="Proteomes" id="UP000018142"/>
    </source>
</evidence>
<evidence type="ECO:0000256" key="1">
    <source>
        <dbReference type="SAM" id="SignalP"/>
    </source>
</evidence>
<keyword evidence="1" id="KW-0732">Signal</keyword>
<organism evidence="2 3">
    <name type="scientific">[Eubacterium] siraeum CAG:80</name>
    <dbReference type="NCBI Taxonomy" id="1263080"/>
    <lineage>
        <taxon>Bacteria</taxon>
        <taxon>Bacillati</taxon>
        <taxon>Bacillota</taxon>
        <taxon>Clostridia</taxon>
        <taxon>Eubacteriales</taxon>
        <taxon>Oscillospiraceae</taxon>
        <taxon>Oscillospiraceae incertae sedis</taxon>
    </lineage>
</organism>
<dbReference type="EMBL" id="CBFJ010000055">
    <property type="protein sequence ID" value="CDC44430.1"/>
    <property type="molecule type" value="Genomic_DNA"/>
</dbReference>
<dbReference type="PROSITE" id="PS51257">
    <property type="entry name" value="PROKAR_LIPOPROTEIN"/>
    <property type="match status" value="1"/>
</dbReference>
<name>R6R987_9FIRM</name>
<gene>
    <name evidence="2" type="ORF">BN788_01499</name>
</gene>
<reference evidence="2" key="1">
    <citation type="submission" date="2012-11" db="EMBL/GenBank/DDBJ databases">
        <title>Dependencies among metagenomic species, viruses, plasmids and units of genetic variation.</title>
        <authorList>
            <person name="Nielsen H.B."/>
            <person name="Almeida M."/>
            <person name="Juncker A.S."/>
            <person name="Rasmussen S."/>
            <person name="Li J."/>
            <person name="Sunagawa S."/>
            <person name="Plichta D."/>
            <person name="Gautier L."/>
            <person name="Le Chatelier E."/>
            <person name="Peletier E."/>
            <person name="Bonde I."/>
            <person name="Nielsen T."/>
            <person name="Manichanh C."/>
            <person name="Arumugam M."/>
            <person name="Batto J."/>
            <person name="Santos M.B.Q.D."/>
            <person name="Blom N."/>
            <person name="Borruel N."/>
            <person name="Burgdorf K.S."/>
            <person name="Boumezbeur F."/>
            <person name="Casellas F."/>
            <person name="Dore J."/>
            <person name="Guarner F."/>
            <person name="Hansen T."/>
            <person name="Hildebrand F."/>
            <person name="Kaas R.S."/>
            <person name="Kennedy S."/>
            <person name="Kristiansen K."/>
            <person name="Kultima J.R."/>
            <person name="Leonard P."/>
            <person name="Levenez F."/>
            <person name="Lund O."/>
            <person name="Moumen B."/>
            <person name="Le Paslier D."/>
            <person name="Pons N."/>
            <person name="Pedersen O."/>
            <person name="Prifti E."/>
            <person name="Qin J."/>
            <person name="Raes J."/>
            <person name="Tap J."/>
            <person name="Tims S."/>
            <person name="Ussery D.W."/>
            <person name="Yamada T."/>
            <person name="MetaHit consortium"/>
            <person name="Renault P."/>
            <person name="Sicheritz-Ponten T."/>
            <person name="Bork P."/>
            <person name="Wang J."/>
            <person name="Brunak S."/>
            <person name="Ehrlich S.D."/>
        </authorList>
    </citation>
    <scope>NUCLEOTIDE SEQUENCE [LARGE SCALE GENOMIC DNA]</scope>
</reference>
<feature type="chain" id="PRO_5039067529" description="Lipoprotein" evidence="1">
    <location>
        <begin position="27"/>
        <end position="311"/>
    </location>
</feature>
<comment type="caution">
    <text evidence="2">The sequence shown here is derived from an EMBL/GenBank/DDBJ whole genome shotgun (WGS) entry which is preliminary data.</text>
</comment>
<dbReference type="AlphaFoldDB" id="R6R987"/>
<feature type="signal peptide" evidence="1">
    <location>
        <begin position="1"/>
        <end position="26"/>
    </location>
</feature>
<evidence type="ECO:0008006" key="4">
    <source>
        <dbReference type="Google" id="ProtNLM"/>
    </source>
</evidence>
<protein>
    <recommendedName>
        <fullName evidence="4">Lipoprotein</fullName>
    </recommendedName>
</protein>